<feature type="compositionally biased region" description="Gly residues" evidence="1">
    <location>
        <begin position="198"/>
        <end position="211"/>
    </location>
</feature>
<dbReference type="EMBL" id="PZQS01000006">
    <property type="protein sequence ID" value="PVD28855.1"/>
    <property type="molecule type" value="Genomic_DNA"/>
</dbReference>
<feature type="region of interest" description="Disordered" evidence="1">
    <location>
        <begin position="142"/>
        <end position="226"/>
    </location>
</feature>
<proteinExistence type="predicted"/>
<keyword evidence="3" id="KW-1185">Reference proteome</keyword>
<gene>
    <name evidence="2" type="ORF">C0Q70_11450</name>
</gene>
<feature type="compositionally biased region" description="Acidic residues" evidence="1">
    <location>
        <begin position="186"/>
        <end position="197"/>
    </location>
</feature>
<protein>
    <submittedName>
        <fullName evidence="2">Uncharacterized protein</fullName>
    </submittedName>
</protein>
<evidence type="ECO:0000256" key="1">
    <source>
        <dbReference type="SAM" id="MobiDB-lite"/>
    </source>
</evidence>
<sequence length="226" mass="24650">MAATRHRRRRQHRNGSASNSALHYRRVETESVAGGVVVVSSHPGGGVSYSSFGTLLKLRNHFEYQWLSNRTNQPPNWPKAVYFPRKKKNPPPQLEVNVCYLPCTMSIGAVATPRDMKDHPHSRRLSHSSHMFPDLIESRLQSALRNSPPTSPRQQEAEGERRDRGKILHNHAPVPDTDDTAGGNGVDEDDDGDENCEGDGGGGGGLGGNGRGDADGKFKAAKSLVL</sequence>
<evidence type="ECO:0000313" key="2">
    <source>
        <dbReference type="EMBL" id="PVD28855.1"/>
    </source>
</evidence>
<dbReference type="Proteomes" id="UP000245119">
    <property type="component" value="Linkage Group LG6"/>
</dbReference>
<feature type="compositionally biased region" description="Basic and acidic residues" evidence="1">
    <location>
        <begin position="155"/>
        <end position="166"/>
    </location>
</feature>
<feature type="compositionally biased region" description="Polar residues" evidence="1">
    <location>
        <begin position="142"/>
        <end position="154"/>
    </location>
</feature>
<organism evidence="2 3">
    <name type="scientific">Pomacea canaliculata</name>
    <name type="common">Golden apple snail</name>
    <dbReference type="NCBI Taxonomy" id="400727"/>
    <lineage>
        <taxon>Eukaryota</taxon>
        <taxon>Metazoa</taxon>
        <taxon>Spiralia</taxon>
        <taxon>Lophotrochozoa</taxon>
        <taxon>Mollusca</taxon>
        <taxon>Gastropoda</taxon>
        <taxon>Caenogastropoda</taxon>
        <taxon>Architaenioglossa</taxon>
        <taxon>Ampullarioidea</taxon>
        <taxon>Ampullariidae</taxon>
        <taxon>Pomacea</taxon>
    </lineage>
</organism>
<feature type="compositionally biased region" description="Basic residues" evidence="1">
    <location>
        <begin position="1"/>
        <end position="13"/>
    </location>
</feature>
<evidence type="ECO:0000313" key="3">
    <source>
        <dbReference type="Proteomes" id="UP000245119"/>
    </source>
</evidence>
<reference evidence="2 3" key="1">
    <citation type="submission" date="2018-04" db="EMBL/GenBank/DDBJ databases">
        <title>The genome of golden apple snail Pomacea canaliculata provides insight into stress tolerance and invasive adaptation.</title>
        <authorList>
            <person name="Liu C."/>
            <person name="Liu B."/>
            <person name="Ren Y."/>
            <person name="Zhang Y."/>
            <person name="Wang H."/>
            <person name="Li S."/>
            <person name="Jiang F."/>
            <person name="Yin L."/>
            <person name="Zhang G."/>
            <person name="Qian W."/>
            <person name="Fan W."/>
        </authorList>
    </citation>
    <scope>NUCLEOTIDE SEQUENCE [LARGE SCALE GENOMIC DNA]</scope>
    <source>
        <strain evidence="2">SZHN2017</strain>
        <tissue evidence="2">Muscle</tissue>
    </source>
</reference>
<accession>A0A2T7P601</accession>
<dbReference type="AlphaFoldDB" id="A0A2T7P601"/>
<comment type="caution">
    <text evidence="2">The sequence shown here is derived from an EMBL/GenBank/DDBJ whole genome shotgun (WGS) entry which is preliminary data.</text>
</comment>
<feature type="region of interest" description="Disordered" evidence="1">
    <location>
        <begin position="1"/>
        <end position="21"/>
    </location>
</feature>
<name>A0A2T7P601_POMCA</name>